<dbReference type="PANTHER" id="PTHR22835:SF517">
    <property type="entry name" value="GDSL-LIKE LIPASE_ACYLHYDROLASE FAMILY PROTEIN, EXPRESSED"/>
    <property type="match status" value="1"/>
</dbReference>
<comment type="similarity">
    <text evidence="1">Belongs to the 'GDSL' lipolytic enzyme family.</text>
</comment>
<dbReference type="Gene3D" id="3.40.50.1110">
    <property type="entry name" value="SGNH hydrolase"/>
    <property type="match status" value="1"/>
</dbReference>
<dbReference type="InterPro" id="IPR036514">
    <property type="entry name" value="SGNH_hydro_sf"/>
</dbReference>
<reference evidence="2 3" key="1">
    <citation type="submission" date="2024-12" db="EMBL/GenBank/DDBJ databases">
        <title>The unique morphological basis and parallel evolutionary history of personate flowers in Penstemon.</title>
        <authorList>
            <person name="Depatie T.H."/>
            <person name="Wessinger C.A."/>
        </authorList>
    </citation>
    <scope>NUCLEOTIDE SEQUENCE [LARGE SCALE GENOMIC DNA]</scope>
    <source>
        <strain evidence="2">WTNN_2</strain>
        <tissue evidence="2">Leaf</tissue>
    </source>
</reference>
<evidence type="ECO:0000313" key="2">
    <source>
        <dbReference type="EMBL" id="KAL3813245.1"/>
    </source>
</evidence>
<comment type="caution">
    <text evidence="2">The sequence shown here is derived from an EMBL/GenBank/DDBJ whole genome shotgun (WGS) entry which is preliminary data.</text>
</comment>
<name>A0ABD3RJS4_9LAMI</name>
<dbReference type="EMBL" id="JBJXBP010000008">
    <property type="protein sequence ID" value="KAL3813245.1"/>
    <property type="molecule type" value="Genomic_DNA"/>
</dbReference>
<accession>A0ABD3RJS4</accession>
<evidence type="ECO:0000256" key="1">
    <source>
        <dbReference type="ARBA" id="ARBA00008668"/>
    </source>
</evidence>
<proteinExistence type="inferred from homology"/>
<dbReference type="Proteomes" id="UP001634393">
    <property type="component" value="Unassembled WGS sequence"/>
</dbReference>
<dbReference type="PANTHER" id="PTHR22835">
    <property type="entry name" value="ZINC FINGER FYVE DOMAIN CONTAINING PROTEIN"/>
    <property type="match status" value="1"/>
</dbReference>
<gene>
    <name evidence="2" type="ORF">ACJIZ3_014513</name>
</gene>
<sequence>MAVGLPFVPPYKNTDAYFRYGVNFAVAASKNIFSPVTTSSLNVQLEWMSNYFNSICLKNVVISLGATRMVVAGNFPIGCLPIYQTTFQTKISDPLKQEKSNAIIIYRDYYNAYQFLHRYANSRGTMCGAPDVPVCSNPNGFMSWNEVHLTQEGYKIMVEWLVHNIFRELEFVVYYAVIA</sequence>
<organism evidence="2 3">
    <name type="scientific">Penstemon smallii</name>
    <dbReference type="NCBI Taxonomy" id="265156"/>
    <lineage>
        <taxon>Eukaryota</taxon>
        <taxon>Viridiplantae</taxon>
        <taxon>Streptophyta</taxon>
        <taxon>Embryophyta</taxon>
        <taxon>Tracheophyta</taxon>
        <taxon>Spermatophyta</taxon>
        <taxon>Magnoliopsida</taxon>
        <taxon>eudicotyledons</taxon>
        <taxon>Gunneridae</taxon>
        <taxon>Pentapetalae</taxon>
        <taxon>asterids</taxon>
        <taxon>lamiids</taxon>
        <taxon>Lamiales</taxon>
        <taxon>Plantaginaceae</taxon>
        <taxon>Cheloneae</taxon>
        <taxon>Penstemon</taxon>
    </lineage>
</organism>
<dbReference type="AlphaFoldDB" id="A0ABD3RJS4"/>
<keyword evidence="3" id="KW-1185">Reference proteome</keyword>
<protein>
    <submittedName>
        <fullName evidence="2">Uncharacterized protein</fullName>
    </submittedName>
</protein>
<evidence type="ECO:0000313" key="3">
    <source>
        <dbReference type="Proteomes" id="UP001634393"/>
    </source>
</evidence>